<dbReference type="EnsemblPlants" id="KRH65860">
    <property type="protein sequence ID" value="KRH65860"/>
    <property type="gene ID" value="GLYMA_03G067000"/>
</dbReference>
<dbReference type="Proteomes" id="UP000008827">
    <property type="component" value="Chromosome 3"/>
</dbReference>
<dbReference type="NCBIfam" id="TIGR01557">
    <property type="entry name" value="myb_SHAQKYF"/>
    <property type="match status" value="1"/>
</dbReference>
<dbReference type="GO" id="GO:0005634">
    <property type="term" value="C:nucleus"/>
    <property type="evidence" value="ECO:0007669"/>
    <property type="project" value="UniProtKB-SubCell"/>
</dbReference>
<evidence type="ECO:0000313" key="6">
    <source>
        <dbReference type="EMBL" id="KRH65860.1"/>
    </source>
</evidence>
<dbReference type="PROSITE" id="PS51294">
    <property type="entry name" value="HTH_MYB"/>
    <property type="match status" value="1"/>
</dbReference>
<comment type="subcellular location">
    <subcellularLocation>
        <location evidence="1">Nucleus</location>
    </subcellularLocation>
</comment>
<keyword evidence="2" id="KW-0805">Transcription regulation</keyword>
<reference evidence="7" key="2">
    <citation type="submission" date="2018-02" db="UniProtKB">
        <authorList>
            <consortium name="EnsemblPlants"/>
        </authorList>
    </citation>
    <scope>IDENTIFICATION</scope>
    <source>
        <strain evidence="7">Williams 82</strain>
    </source>
</reference>
<keyword evidence="3" id="KW-0804">Transcription</keyword>
<proteinExistence type="predicted"/>
<gene>
    <name evidence="6" type="ORF">GLYMA_03G067000</name>
</gene>
<keyword evidence="4" id="KW-0539">Nucleus</keyword>
<evidence type="ECO:0000259" key="5">
    <source>
        <dbReference type="PROSITE" id="PS51294"/>
    </source>
</evidence>
<feature type="domain" description="HTH myb-type" evidence="5">
    <location>
        <begin position="156"/>
        <end position="184"/>
    </location>
</feature>
<organism evidence="6">
    <name type="scientific">Glycine max</name>
    <name type="common">Soybean</name>
    <name type="synonym">Glycine hispida</name>
    <dbReference type="NCBI Taxonomy" id="3847"/>
    <lineage>
        <taxon>Eukaryota</taxon>
        <taxon>Viridiplantae</taxon>
        <taxon>Streptophyta</taxon>
        <taxon>Embryophyta</taxon>
        <taxon>Tracheophyta</taxon>
        <taxon>Spermatophyta</taxon>
        <taxon>Magnoliopsida</taxon>
        <taxon>eudicotyledons</taxon>
        <taxon>Gunneridae</taxon>
        <taxon>Pentapetalae</taxon>
        <taxon>rosids</taxon>
        <taxon>fabids</taxon>
        <taxon>Fabales</taxon>
        <taxon>Fabaceae</taxon>
        <taxon>Papilionoideae</taxon>
        <taxon>50 kb inversion clade</taxon>
        <taxon>NPAAA clade</taxon>
        <taxon>indigoferoid/millettioid clade</taxon>
        <taxon>Phaseoleae</taxon>
        <taxon>Glycine</taxon>
        <taxon>Glycine subgen. Soja</taxon>
    </lineage>
</organism>
<reference evidence="6" key="3">
    <citation type="submission" date="2018-07" db="EMBL/GenBank/DDBJ databases">
        <title>WGS assembly of Glycine max.</title>
        <authorList>
            <person name="Schmutz J."/>
            <person name="Cannon S."/>
            <person name="Schlueter J."/>
            <person name="Ma J."/>
            <person name="Mitros T."/>
            <person name="Nelson W."/>
            <person name="Hyten D."/>
            <person name="Song Q."/>
            <person name="Thelen J."/>
            <person name="Cheng J."/>
            <person name="Xu D."/>
            <person name="Hellsten U."/>
            <person name="May G."/>
            <person name="Yu Y."/>
            <person name="Sakurai T."/>
            <person name="Umezawa T."/>
            <person name="Bhattacharyya M."/>
            <person name="Sandhu D."/>
            <person name="Valliyodan B."/>
            <person name="Lindquist E."/>
            <person name="Peto M."/>
            <person name="Grant D."/>
            <person name="Shu S."/>
            <person name="Goodstein D."/>
            <person name="Barry K."/>
            <person name="Futrell-Griggs M."/>
            <person name="Abernathy B."/>
            <person name="Du J."/>
            <person name="Tian Z."/>
            <person name="Zhu L."/>
            <person name="Gill N."/>
            <person name="Joshi T."/>
            <person name="Libault M."/>
            <person name="Sethuraman A."/>
            <person name="Zhang X."/>
            <person name="Shinozaki K."/>
            <person name="Nguyen H."/>
            <person name="Wing R."/>
            <person name="Cregan P."/>
            <person name="Specht J."/>
            <person name="Grimwood J."/>
            <person name="Rokhsar D."/>
            <person name="Stacey G."/>
            <person name="Shoemaker R."/>
            <person name="Jackson S."/>
        </authorList>
    </citation>
    <scope>NUCLEOTIDE SEQUENCE</scope>
    <source>
        <tissue evidence="6">Callus</tissue>
    </source>
</reference>
<evidence type="ECO:0000313" key="7">
    <source>
        <dbReference type="EnsemblPlants" id="KRH65860"/>
    </source>
</evidence>
<dbReference type="Gene3D" id="1.10.10.60">
    <property type="entry name" value="Homeodomain-like"/>
    <property type="match status" value="1"/>
</dbReference>
<dbReference type="InParanoid" id="A0A0R0KPZ9"/>
<dbReference type="PANTHER" id="PTHR44042">
    <property type="entry name" value="DUPLICATED HOMEODOMAIN-LIKE SUPERFAMILY PROTEIN-RELATED"/>
    <property type="match status" value="1"/>
</dbReference>
<dbReference type="InterPro" id="IPR017930">
    <property type="entry name" value="Myb_dom"/>
</dbReference>
<evidence type="ECO:0000256" key="3">
    <source>
        <dbReference type="ARBA" id="ARBA00023163"/>
    </source>
</evidence>
<reference evidence="6 7" key="1">
    <citation type="journal article" date="2010" name="Nature">
        <title>Genome sequence of the palaeopolyploid soybean.</title>
        <authorList>
            <person name="Schmutz J."/>
            <person name="Cannon S.B."/>
            <person name="Schlueter J."/>
            <person name="Ma J."/>
            <person name="Mitros T."/>
            <person name="Nelson W."/>
            <person name="Hyten D.L."/>
            <person name="Song Q."/>
            <person name="Thelen J.J."/>
            <person name="Cheng J."/>
            <person name="Xu D."/>
            <person name="Hellsten U."/>
            <person name="May G.D."/>
            <person name="Yu Y."/>
            <person name="Sakurai T."/>
            <person name="Umezawa T."/>
            <person name="Bhattacharyya M.K."/>
            <person name="Sandhu D."/>
            <person name="Valliyodan B."/>
            <person name="Lindquist E."/>
            <person name="Peto M."/>
            <person name="Grant D."/>
            <person name="Shu S."/>
            <person name="Goodstein D."/>
            <person name="Barry K."/>
            <person name="Futrell-Griggs M."/>
            <person name="Abernathy B."/>
            <person name="Du J."/>
            <person name="Tian Z."/>
            <person name="Zhu L."/>
            <person name="Gill N."/>
            <person name="Joshi T."/>
            <person name="Libault M."/>
            <person name="Sethuraman A."/>
            <person name="Zhang X.-C."/>
            <person name="Shinozaki K."/>
            <person name="Nguyen H.T."/>
            <person name="Wing R.A."/>
            <person name="Cregan P."/>
            <person name="Specht J."/>
            <person name="Grimwood J."/>
            <person name="Rokhsar D."/>
            <person name="Stacey G."/>
            <person name="Shoemaker R.C."/>
            <person name="Jackson S.A."/>
        </authorList>
    </citation>
    <scope>NUCLEOTIDE SEQUENCE</scope>
    <source>
        <strain evidence="7">cv. Williams 82</strain>
        <tissue evidence="6">Callus</tissue>
    </source>
</reference>
<evidence type="ECO:0000256" key="1">
    <source>
        <dbReference type="ARBA" id="ARBA00004123"/>
    </source>
</evidence>
<name>A0A0R0KPZ9_SOYBN</name>
<evidence type="ECO:0000256" key="2">
    <source>
        <dbReference type="ARBA" id="ARBA00023015"/>
    </source>
</evidence>
<sequence>MQLEVLALAPSTYEVPVILAPTTSPIVDAPTKVLALAIDERVLGHTALAPQRVYTFLDLVPVLSAHTTHVCAPQRVFASQVPAKSLEQTLNSIAFEQVHVPISYQHHLLSHNTKSNSIKLFGDSSRSVHCNKYTHWIKEGHRSFVLGLEKYEHGGWKNISKKFVPTKTPTQVASHAQKYFERKKAPKKEKKRRSIHDTTLEDIDMIVTPHIDQHN</sequence>
<keyword evidence="8" id="KW-1185">Reference proteome</keyword>
<accession>A0A0R0KPZ9</accession>
<dbReference type="AlphaFoldDB" id="A0A0R0KPZ9"/>
<evidence type="ECO:0000313" key="8">
    <source>
        <dbReference type="Proteomes" id="UP000008827"/>
    </source>
</evidence>
<dbReference type="GO" id="GO:0003677">
    <property type="term" value="F:DNA binding"/>
    <property type="evidence" value="ECO:0007669"/>
    <property type="project" value="InterPro"/>
</dbReference>
<dbReference type="InterPro" id="IPR001005">
    <property type="entry name" value="SANT/Myb"/>
</dbReference>
<dbReference type="InterPro" id="IPR006447">
    <property type="entry name" value="Myb_dom_plants"/>
</dbReference>
<dbReference type="SUPFAM" id="SSF46689">
    <property type="entry name" value="Homeodomain-like"/>
    <property type="match status" value="1"/>
</dbReference>
<protein>
    <recommendedName>
        <fullName evidence="5">HTH myb-type domain-containing protein</fullName>
    </recommendedName>
</protein>
<dbReference type="InterPro" id="IPR009057">
    <property type="entry name" value="Homeodomain-like_sf"/>
</dbReference>
<dbReference type="STRING" id="3847.A0A0R0KPZ9"/>
<evidence type="ECO:0000256" key="4">
    <source>
        <dbReference type="ARBA" id="ARBA00023242"/>
    </source>
</evidence>
<dbReference type="PANTHER" id="PTHR44042:SF15">
    <property type="entry name" value="DUPLICATED HOMEODOMAIN-LIKE SUPERFAMILY PROTEIN"/>
    <property type="match status" value="1"/>
</dbReference>
<dbReference type="EMBL" id="CM000836">
    <property type="protein sequence ID" value="KRH65860.1"/>
    <property type="molecule type" value="Genomic_DNA"/>
</dbReference>
<dbReference type="CDD" id="cd00167">
    <property type="entry name" value="SANT"/>
    <property type="match status" value="1"/>
</dbReference>
<dbReference type="Gramene" id="KRH65860">
    <property type="protein sequence ID" value="KRH65860"/>
    <property type="gene ID" value="GLYMA_03G067000"/>
</dbReference>